<dbReference type="Pfam" id="PF02538">
    <property type="entry name" value="Hydantoinase_B"/>
    <property type="match status" value="1"/>
</dbReference>
<evidence type="ECO:0000259" key="1">
    <source>
        <dbReference type="Pfam" id="PF02538"/>
    </source>
</evidence>
<proteinExistence type="predicted"/>
<dbReference type="GO" id="GO:0006749">
    <property type="term" value="P:glutathione metabolic process"/>
    <property type="evidence" value="ECO:0007669"/>
    <property type="project" value="TreeGrafter"/>
</dbReference>
<accession>A0A5Q6RY58</accession>
<dbReference type="InterPro" id="IPR003692">
    <property type="entry name" value="Hydantoinase_B"/>
</dbReference>
<sequence length="699" mass="74276">MTLTDHRTASDPIALEVLRSRLQAVAEEGAITIERTAISPIIIESRDYSCTLLEADGSMMVAGGAISHHFGICGPAVHVTMASHGTISPGDVFLSNDPYNGGGLHPQDVVVQMPVFHGDTLIAWVVNSGHLIDLGGMVFGSWTPAATECYQEALRFPPVRLFRAGVEQPDVWGILRTNVRQADMVEMDMRSLVAGCQVAADKLVAIADSMGTEGFVDRVAELRRLAEAEMRRRIGQLADGEYRYDMWVEWHDELYEVPTRMTVRGDELVFDFEGAPPQADHFFNTQPHIVTAGVVGDISDVLTYDLPLNEGMFAPVTVNCPKGTIMHSAPPAPVASAHCDVALAASTAATECVMMAIAASDESEVAHLATGPIASTTLAIQIWAYVGPAGPDGWMMLDGAMGGAAAAHDHDGIDLSNFMVSRAQIMEASDVESLESAYPMLVDFKRARGGAFGEGTFRSGGGAHMQLRPHGIPQIVGQCLAIREDIPLNGAAGGFPGGVCEFTLHLADGTSDTLPGKSSDVVLAEGDAVEFALATAGGYGDPLDREPDRVARDVRCHRITTEVALTSYGVVVEDGLPDLDATARRREQIRAERLAAAQPATKPVTGPARAGDLEQAPYPLFVGVQRRGATAVAAQSGALLAHAPDSWTDGCPTLERQVAPAIIERTYLDPQTGRTLLVEAVPSGSPLSIAAQPDHWTKA</sequence>
<gene>
    <name evidence="2" type="ORF">FE697_012815</name>
</gene>
<dbReference type="EMBL" id="VDFQ02000003">
    <property type="protein sequence ID" value="KAA1423010.1"/>
    <property type="molecule type" value="Genomic_DNA"/>
</dbReference>
<dbReference type="AlphaFoldDB" id="A0A5Q6RY58"/>
<dbReference type="OrthoDB" id="102473at2"/>
<evidence type="ECO:0000313" key="3">
    <source>
        <dbReference type="Proteomes" id="UP000307768"/>
    </source>
</evidence>
<name>A0A5Q6RY58_9ACTN</name>
<protein>
    <submittedName>
        <fullName evidence="2">Hydantoinase B/oxoprolinase family protein</fullName>
    </submittedName>
</protein>
<dbReference type="PANTHER" id="PTHR11365">
    <property type="entry name" value="5-OXOPROLINASE RELATED"/>
    <property type="match status" value="1"/>
</dbReference>
<dbReference type="InterPro" id="IPR045079">
    <property type="entry name" value="Oxoprolinase-like"/>
</dbReference>
<dbReference type="PANTHER" id="PTHR11365:SF23">
    <property type="entry name" value="HYPOTHETICAL 5-OXOPROLINASE (EUROFUNG)-RELATED"/>
    <property type="match status" value="1"/>
</dbReference>
<evidence type="ECO:0000313" key="2">
    <source>
        <dbReference type="EMBL" id="KAA1423010.1"/>
    </source>
</evidence>
<dbReference type="GO" id="GO:0005829">
    <property type="term" value="C:cytosol"/>
    <property type="evidence" value="ECO:0007669"/>
    <property type="project" value="TreeGrafter"/>
</dbReference>
<comment type="caution">
    <text evidence="2">The sequence shown here is derived from an EMBL/GenBank/DDBJ whole genome shotgun (WGS) entry which is preliminary data.</text>
</comment>
<reference evidence="2 3" key="1">
    <citation type="submission" date="2019-09" db="EMBL/GenBank/DDBJ databases">
        <title>Mumia zhuanghuii sp. nov. isolated from the intestinal contents of plateau pika (Ochotona curzoniae) in the Qinghai-Tibet plateau of China.</title>
        <authorList>
            <person name="Tian Z."/>
        </authorList>
    </citation>
    <scope>NUCLEOTIDE SEQUENCE [LARGE SCALE GENOMIC DNA]</scope>
    <source>
        <strain evidence="3">350</strain>
    </source>
</reference>
<dbReference type="GO" id="GO:0017168">
    <property type="term" value="F:5-oxoprolinase (ATP-hydrolyzing) activity"/>
    <property type="evidence" value="ECO:0007669"/>
    <property type="project" value="TreeGrafter"/>
</dbReference>
<organism evidence="2 3">
    <name type="scientific">Mumia zhuanghuii</name>
    <dbReference type="NCBI Taxonomy" id="2585211"/>
    <lineage>
        <taxon>Bacteria</taxon>
        <taxon>Bacillati</taxon>
        <taxon>Actinomycetota</taxon>
        <taxon>Actinomycetes</taxon>
        <taxon>Propionibacteriales</taxon>
        <taxon>Nocardioidaceae</taxon>
        <taxon>Mumia</taxon>
    </lineage>
</organism>
<dbReference type="RefSeq" id="WP_149769961.1">
    <property type="nucleotide sequence ID" value="NZ_VDFQ02000003.1"/>
</dbReference>
<dbReference type="Proteomes" id="UP000307768">
    <property type="component" value="Unassembled WGS sequence"/>
</dbReference>
<feature type="domain" description="Hydantoinase B/oxoprolinase" evidence="1">
    <location>
        <begin position="11"/>
        <end position="542"/>
    </location>
</feature>